<dbReference type="InterPro" id="IPR004843">
    <property type="entry name" value="Calcineurin-like_PHP"/>
</dbReference>
<evidence type="ECO:0000259" key="1">
    <source>
        <dbReference type="Pfam" id="PF00149"/>
    </source>
</evidence>
<dbReference type="RefSeq" id="WP_190928211.1">
    <property type="nucleotide sequence ID" value="NZ_JACXJA010000015.1"/>
</dbReference>
<dbReference type="PANTHER" id="PTHR43143">
    <property type="entry name" value="METALLOPHOSPHOESTERASE, CALCINEURIN SUPERFAMILY"/>
    <property type="match status" value="1"/>
</dbReference>
<dbReference type="EMBL" id="JACXJA010000015">
    <property type="protein sequence ID" value="MBD2862902.1"/>
    <property type="molecule type" value="Genomic_DNA"/>
</dbReference>
<gene>
    <name evidence="2" type="ORF">IDH45_13000</name>
</gene>
<feature type="domain" description="Calcineurin-like phosphoesterase" evidence="1">
    <location>
        <begin position="5"/>
        <end position="224"/>
    </location>
</feature>
<name>A0A927CA29_9BACL</name>
<keyword evidence="3" id="KW-1185">Reference proteome</keyword>
<dbReference type="SUPFAM" id="SSF56300">
    <property type="entry name" value="Metallo-dependent phosphatases"/>
    <property type="match status" value="1"/>
</dbReference>
<dbReference type="InterPro" id="IPR051918">
    <property type="entry name" value="STPP_CPPED1"/>
</dbReference>
<dbReference type="InterPro" id="IPR029052">
    <property type="entry name" value="Metallo-depent_PP-like"/>
</dbReference>
<reference evidence="2" key="1">
    <citation type="submission" date="2020-09" db="EMBL/GenBank/DDBJ databases">
        <title>A novel bacterium of genus Paenibacillus, isolated from South China Sea.</title>
        <authorList>
            <person name="Huang H."/>
            <person name="Mo K."/>
            <person name="Hu Y."/>
        </authorList>
    </citation>
    <scope>NUCLEOTIDE SEQUENCE</scope>
    <source>
        <strain evidence="2">IB182363</strain>
    </source>
</reference>
<proteinExistence type="predicted"/>
<accession>A0A927CA29</accession>
<dbReference type="GO" id="GO:0016787">
    <property type="term" value="F:hydrolase activity"/>
    <property type="evidence" value="ECO:0007669"/>
    <property type="project" value="InterPro"/>
</dbReference>
<dbReference type="Pfam" id="PF00149">
    <property type="entry name" value="Metallophos"/>
    <property type="match status" value="1"/>
</dbReference>
<dbReference type="AlphaFoldDB" id="A0A927CA29"/>
<organism evidence="2 3">
    <name type="scientific">Paenibacillus oceani</name>
    <dbReference type="NCBI Taxonomy" id="2772510"/>
    <lineage>
        <taxon>Bacteria</taxon>
        <taxon>Bacillati</taxon>
        <taxon>Bacillota</taxon>
        <taxon>Bacilli</taxon>
        <taxon>Bacillales</taxon>
        <taxon>Paenibacillaceae</taxon>
        <taxon>Paenibacillus</taxon>
    </lineage>
</organism>
<evidence type="ECO:0000313" key="3">
    <source>
        <dbReference type="Proteomes" id="UP000639396"/>
    </source>
</evidence>
<dbReference type="PANTHER" id="PTHR43143:SF1">
    <property type="entry name" value="SERINE_THREONINE-PROTEIN PHOSPHATASE CPPED1"/>
    <property type="match status" value="1"/>
</dbReference>
<evidence type="ECO:0000313" key="2">
    <source>
        <dbReference type="EMBL" id="MBD2862902.1"/>
    </source>
</evidence>
<dbReference type="Gene3D" id="3.60.21.10">
    <property type="match status" value="1"/>
</dbReference>
<protein>
    <submittedName>
        <fullName evidence="2">Metallophosphoesterase</fullName>
    </submittedName>
</protein>
<comment type="caution">
    <text evidence="2">The sequence shown here is derived from an EMBL/GenBank/DDBJ whole genome shotgun (WGS) entry which is preliminary data.</text>
</comment>
<dbReference type="Proteomes" id="UP000639396">
    <property type="component" value="Unassembled WGS sequence"/>
</dbReference>
<sequence>MKQPLRFVVMGDLHYVQEQSHQQALNGKPKGVTEVADITRNLWMTRHVTPRIIEEIALFKPDFVIQTGDIIQGHCDDEASGLREMSEAMELLERLNSPVFFALGTHDGVVGRREEEQVLQYVYPAIAKALGTDSVTRGYYTFEKANSLFIVLDYTTFIQGDLQEQFIREAFAESKKYEHVFLFSHPPLICVGRPFFTHYDFAQTVLRELAEHPIDAYFCGHTHNQISALHRVGEYWLPQLKSSVLGYPDRPPVCLSDVRPLLPEPEAFEMGWGYLEDSAPGWWSITVDGETVQADWHVLGHGVVGQLTWRGRGEKALFSQKPEYGNSSGLPLPKLGDIQSVRLRAAGSNCRTPGAHRVSLNGEEIGAFQQLEYFDSRQYMRIEAKYWHFLGVHNRIEITTGDEPICIGGFVLEIETDDGWIRSTVSGYYANTDRWDRWGNAPLIKIAPHQTVITELIFGS</sequence>